<protein>
    <submittedName>
        <fullName evidence="1">Uncharacterized protein</fullName>
    </submittedName>
</protein>
<evidence type="ECO:0000313" key="1">
    <source>
        <dbReference type="EMBL" id="KAL3632064.1"/>
    </source>
</evidence>
<name>A0ABD3CSA3_9LAMI</name>
<dbReference type="AlphaFoldDB" id="A0ABD3CSA3"/>
<dbReference type="EMBL" id="JAVIJP010000032">
    <property type="protein sequence ID" value="KAL3632064.1"/>
    <property type="molecule type" value="Genomic_DNA"/>
</dbReference>
<organism evidence="1 2">
    <name type="scientific">Castilleja foliolosa</name>
    <dbReference type="NCBI Taxonomy" id="1961234"/>
    <lineage>
        <taxon>Eukaryota</taxon>
        <taxon>Viridiplantae</taxon>
        <taxon>Streptophyta</taxon>
        <taxon>Embryophyta</taxon>
        <taxon>Tracheophyta</taxon>
        <taxon>Spermatophyta</taxon>
        <taxon>Magnoliopsida</taxon>
        <taxon>eudicotyledons</taxon>
        <taxon>Gunneridae</taxon>
        <taxon>Pentapetalae</taxon>
        <taxon>asterids</taxon>
        <taxon>lamiids</taxon>
        <taxon>Lamiales</taxon>
        <taxon>Orobanchaceae</taxon>
        <taxon>Pedicularideae</taxon>
        <taxon>Castillejinae</taxon>
        <taxon>Castilleja</taxon>
    </lineage>
</organism>
<reference evidence="2" key="1">
    <citation type="journal article" date="2024" name="IScience">
        <title>Strigolactones Initiate the Formation of Haustorium-like Structures in Castilleja.</title>
        <authorList>
            <person name="Buerger M."/>
            <person name="Peterson D."/>
            <person name="Chory J."/>
        </authorList>
    </citation>
    <scope>NUCLEOTIDE SEQUENCE [LARGE SCALE GENOMIC DNA]</scope>
</reference>
<dbReference type="Proteomes" id="UP001632038">
    <property type="component" value="Unassembled WGS sequence"/>
</dbReference>
<keyword evidence="2" id="KW-1185">Reference proteome</keyword>
<gene>
    <name evidence="1" type="ORF">CASFOL_025048</name>
</gene>
<evidence type="ECO:0000313" key="2">
    <source>
        <dbReference type="Proteomes" id="UP001632038"/>
    </source>
</evidence>
<sequence length="33" mass="3785">MRRCESGGTFSAMATFVRHHFGEDPLLDDEESR</sequence>
<comment type="caution">
    <text evidence="1">The sequence shown here is derived from an EMBL/GenBank/DDBJ whole genome shotgun (WGS) entry which is preliminary data.</text>
</comment>
<accession>A0ABD3CSA3</accession>
<proteinExistence type="predicted"/>